<dbReference type="PANTHER" id="PTHR43884">
    <property type="entry name" value="ACYL-COA DEHYDROGENASE"/>
    <property type="match status" value="1"/>
</dbReference>
<dbReference type="Gene3D" id="1.20.140.10">
    <property type="entry name" value="Butyryl-CoA Dehydrogenase, subunit A, domain 3"/>
    <property type="match status" value="1"/>
</dbReference>
<dbReference type="InterPro" id="IPR009100">
    <property type="entry name" value="AcylCoA_DH/oxidase_NM_dom_sf"/>
</dbReference>
<dbReference type="Proteomes" id="UP000703038">
    <property type="component" value="Unassembled WGS sequence"/>
</dbReference>
<dbReference type="SUPFAM" id="SSF56645">
    <property type="entry name" value="Acyl-CoA dehydrogenase NM domain-like"/>
    <property type="match status" value="1"/>
</dbReference>
<protein>
    <submittedName>
        <fullName evidence="7">Acyl-CoA dehydrogenase</fullName>
        <ecNumber evidence="7">1.3.8.7</ecNumber>
    </submittedName>
</protein>
<dbReference type="EC" id="1.3.8.7" evidence="7"/>
<evidence type="ECO:0000256" key="4">
    <source>
        <dbReference type="ARBA" id="ARBA00022827"/>
    </source>
</evidence>
<dbReference type="InterPro" id="IPR037069">
    <property type="entry name" value="AcylCoA_DH/ox_N_sf"/>
</dbReference>
<dbReference type="PIRSF" id="PIRSF016578">
    <property type="entry name" value="HsaA"/>
    <property type="match status" value="1"/>
</dbReference>
<keyword evidence="4" id="KW-0274">FAD</keyword>
<dbReference type="EMBL" id="JAFBBK010000001">
    <property type="protein sequence ID" value="MBM7417289.1"/>
    <property type="molecule type" value="Genomic_DNA"/>
</dbReference>
<feature type="domain" description="Acyl-CoA dehydrogenase/oxidase C-terminal" evidence="5">
    <location>
        <begin position="245"/>
        <end position="377"/>
    </location>
</feature>
<evidence type="ECO:0000256" key="1">
    <source>
        <dbReference type="ARBA" id="ARBA00001974"/>
    </source>
</evidence>
<gene>
    <name evidence="7" type="ORF">JOE42_004022</name>
</gene>
<dbReference type="RefSeq" id="WP_027506959.1">
    <property type="nucleotide sequence ID" value="NZ_JAFBBK010000001.1"/>
</dbReference>
<dbReference type="InterPro" id="IPR036250">
    <property type="entry name" value="AcylCo_DH-like_C"/>
</dbReference>
<dbReference type="GO" id="GO:0070991">
    <property type="term" value="F:medium-chain fatty acyl-CoA dehydrogenase activity"/>
    <property type="evidence" value="ECO:0007669"/>
    <property type="project" value="UniProtKB-EC"/>
</dbReference>
<name>A0ABS2KZD9_9NOCA</name>
<evidence type="ECO:0000313" key="8">
    <source>
        <dbReference type="Proteomes" id="UP000703038"/>
    </source>
</evidence>
<evidence type="ECO:0000256" key="3">
    <source>
        <dbReference type="ARBA" id="ARBA00022630"/>
    </source>
</evidence>
<comment type="caution">
    <text evidence="7">The sequence shown here is derived from an EMBL/GenBank/DDBJ whole genome shotgun (WGS) entry which is preliminary data.</text>
</comment>
<reference evidence="7 8" key="1">
    <citation type="submission" date="2021-01" db="EMBL/GenBank/DDBJ databases">
        <title>Genomics of switchgrass bacterial isolates.</title>
        <authorList>
            <person name="Shade A."/>
        </authorList>
    </citation>
    <scope>NUCLEOTIDE SEQUENCE [LARGE SCALE GENOMIC DNA]</scope>
    <source>
        <strain evidence="7 8">PvP111</strain>
    </source>
</reference>
<evidence type="ECO:0000259" key="6">
    <source>
        <dbReference type="Pfam" id="PF02771"/>
    </source>
</evidence>
<proteinExistence type="inferred from homology"/>
<evidence type="ECO:0000256" key="2">
    <source>
        <dbReference type="ARBA" id="ARBA00009347"/>
    </source>
</evidence>
<feature type="domain" description="Acyl-CoA dehydrogenase/oxidase N-terminal" evidence="6">
    <location>
        <begin position="33"/>
        <end position="112"/>
    </location>
</feature>
<dbReference type="InterPro" id="IPR046373">
    <property type="entry name" value="Acyl-CoA_Oxase/DH_mid-dom_sf"/>
</dbReference>
<dbReference type="Gene3D" id="2.40.110.10">
    <property type="entry name" value="Butyryl-CoA Dehydrogenase, subunit A, domain 2"/>
    <property type="match status" value="1"/>
</dbReference>
<sequence length="398" mass="42087">MTTLEAPSALPPIDPDAPAGLAQIPLEDVLAVVRSNAELVDREARFPTESVQALKSAGLLSASVPTSLGGAGLTLTELATVGRALGGECASTAMIYAMHHTQVLSLTRHGMESPVIREFLANMVVEQPLVASATTEINIGGDVRTSGCAVEYDGDRYTLTKNAPVISYGEYADVILATARRSPDAAPSDQVLVACQREDVTLQKTGTWDTMGFRGTCSPGFMLRASGSAEWVVPATYSDISAQTMLPSAHVLWGGAWLGIADAAVRKARKSVQKLARKTPGVTPPSAARLAELLVVHQQLSDTVFTAAAKFDSIADDPAALSAIGFALQINNVKVTASDLLIDIVARALLICGIAGYREDSELRMSRHLRDSHGSAIMVSNERILNHNAQLSLVYKGI</sequence>
<keyword evidence="8" id="KW-1185">Reference proteome</keyword>
<comment type="similarity">
    <text evidence="2">Belongs to the acyl-CoA dehydrogenase family.</text>
</comment>
<keyword evidence="7" id="KW-0560">Oxidoreductase</keyword>
<dbReference type="SUPFAM" id="SSF47203">
    <property type="entry name" value="Acyl-CoA dehydrogenase C-terminal domain-like"/>
    <property type="match status" value="1"/>
</dbReference>
<dbReference type="InterPro" id="IPR013786">
    <property type="entry name" value="AcylCoA_DH/ox_N"/>
</dbReference>
<dbReference type="Gene3D" id="1.10.540.10">
    <property type="entry name" value="Acyl-CoA dehydrogenase/oxidase, N-terminal domain"/>
    <property type="match status" value="1"/>
</dbReference>
<dbReference type="Pfam" id="PF00441">
    <property type="entry name" value="Acyl-CoA_dh_1"/>
    <property type="match status" value="1"/>
</dbReference>
<dbReference type="InterPro" id="IPR009075">
    <property type="entry name" value="AcylCo_DH/oxidase_C"/>
</dbReference>
<evidence type="ECO:0000259" key="5">
    <source>
        <dbReference type="Pfam" id="PF00441"/>
    </source>
</evidence>
<comment type="cofactor">
    <cofactor evidence="1">
        <name>FAD</name>
        <dbReference type="ChEBI" id="CHEBI:57692"/>
    </cofactor>
</comment>
<organism evidence="7 8">
    <name type="scientific">Rhodococcoides corynebacterioides</name>
    <dbReference type="NCBI Taxonomy" id="53972"/>
    <lineage>
        <taxon>Bacteria</taxon>
        <taxon>Bacillati</taxon>
        <taxon>Actinomycetota</taxon>
        <taxon>Actinomycetes</taxon>
        <taxon>Mycobacteriales</taxon>
        <taxon>Nocardiaceae</taxon>
        <taxon>Rhodococcoides</taxon>
    </lineage>
</organism>
<keyword evidence="3" id="KW-0285">Flavoprotein</keyword>
<accession>A0ABS2KZD9</accession>
<evidence type="ECO:0000313" key="7">
    <source>
        <dbReference type="EMBL" id="MBM7417289.1"/>
    </source>
</evidence>
<dbReference type="PANTHER" id="PTHR43884:SF12">
    <property type="entry name" value="ISOVALERYL-COA DEHYDROGENASE, MITOCHONDRIAL-RELATED"/>
    <property type="match status" value="1"/>
</dbReference>
<dbReference type="Pfam" id="PF02771">
    <property type="entry name" value="Acyl-CoA_dh_N"/>
    <property type="match status" value="1"/>
</dbReference>